<feature type="transmembrane region" description="Helical" evidence="2">
    <location>
        <begin position="132"/>
        <end position="154"/>
    </location>
</feature>
<keyword evidence="2" id="KW-1133">Transmembrane helix</keyword>
<comment type="caution">
    <text evidence="3">The sequence shown here is derived from an EMBL/GenBank/DDBJ whole genome shotgun (WGS) entry which is preliminary data.</text>
</comment>
<dbReference type="OrthoDB" id="4794414at2"/>
<gene>
    <name evidence="3" type="ORF">XI38_06305</name>
</gene>
<feature type="compositionally biased region" description="Low complexity" evidence="1">
    <location>
        <begin position="171"/>
        <end position="183"/>
    </location>
</feature>
<dbReference type="Pfam" id="PF09534">
    <property type="entry name" value="Trp_oprn_chp"/>
    <property type="match status" value="1"/>
</dbReference>
<feature type="compositionally biased region" description="Basic and acidic residues" evidence="1">
    <location>
        <begin position="184"/>
        <end position="207"/>
    </location>
</feature>
<dbReference type="InterPro" id="IPR019051">
    <property type="entry name" value="Trp_biosyn_TM_oprn/chp"/>
</dbReference>
<reference evidence="3" key="1">
    <citation type="submission" date="2015-04" db="EMBL/GenBank/DDBJ databases">
        <title>Complete genome sequence of Microbacterium chocolatum SIT 101, a bacterium enantioselectively hydrolyzing mesomeric diesters.</title>
        <authorList>
            <person name="Li X."/>
            <person name="Xu Y."/>
        </authorList>
    </citation>
    <scope>NUCLEOTIDE SEQUENCE [LARGE SCALE GENOMIC DNA]</scope>
    <source>
        <strain evidence="3">SIT 101</strain>
    </source>
</reference>
<evidence type="ECO:0000313" key="4">
    <source>
        <dbReference type="Proteomes" id="UP000037737"/>
    </source>
</evidence>
<feature type="transmembrane region" description="Helical" evidence="2">
    <location>
        <begin position="76"/>
        <end position="98"/>
    </location>
</feature>
<organism evidence="3 4">
    <name type="scientific">Microbacterium aurantiacum</name>
    <dbReference type="NCBI Taxonomy" id="162393"/>
    <lineage>
        <taxon>Bacteria</taxon>
        <taxon>Bacillati</taxon>
        <taxon>Actinomycetota</taxon>
        <taxon>Actinomycetes</taxon>
        <taxon>Micrococcales</taxon>
        <taxon>Microbacteriaceae</taxon>
        <taxon>Microbacterium</taxon>
    </lineage>
</organism>
<evidence type="ECO:0000256" key="2">
    <source>
        <dbReference type="SAM" id="Phobius"/>
    </source>
</evidence>
<feature type="transmembrane region" description="Helical" evidence="2">
    <location>
        <begin position="48"/>
        <end position="69"/>
    </location>
</feature>
<dbReference type="AlphaFoldDB" id="A0A0M8MQ98"/>
<keyword evidence="4" id="KW-1185">Reference proteome</keyword>
<proteinExistence type="predicted"/>
<protein>
    <submittedName>
        <fullName evidence="3">Peptidase</fullName>
    </submittedName>
</protein>
<name>A0A0M8MQ98_9MICO</name>
<keyword evidence="2" id="KW-0472">Membrane</keyword>
<feature type="region of interest" description="Disordered" evidence="1">
    <location>
        <begin position="167"/>
        <end position="207"/>
    </location>
</feature>
<dbReference type="Proteomes" id="UP000037737">
    <property type="component" value="Unassembled WGS sequence"/>
</dbReference>
<dbReference type="PATRIC" id="fig|84292.3.peg.1286"/>
<sequence>MTARSRLISVLTLLACGAVGVISATQTWFTVVLDDGAAEPLLVPGDGALALLTPLSLTVLALGGALSIVGVVLRYVFGALTVVIAVLLGALTAGTAFATPISAVSASVTEATGITGTRAVSDLVASLTPTPWPFITLVAWVVLAAGGILILVTARRWRSADRRYRAEGDAPARAAGADGARPADAARDTAIDSWDDLSRGEDPTADR</sequence>
<dbReference type="KEGG" id="mcw:A8L33_10195"/>
<dbReference type="EMBL" id="LAVO01000005">
    <property type="protein sequence ID" value="KOS11451.1"/>
    <property type="molecule type" value="Genomic_DNA"/>
</dbReference>
<accession>A0A0M8MQ98</accession>
<evidence type="ECO:0000256" key="1">
    <source>
        <dbReference type="SAM" id="MobiDB-lite"/>
    </source>
</evidence>
<keyword evidence="2" id="KW-0812">Transmembrane</keyword>
<evidence type="ECO:0000313" key="3">
    <source>
        <dbReference type="EMBL" id="KOS11451.1"/>
    </source>
</evidence>